<evidence type="ECO:0000313" key="2">
    <source>
        <dbReference type="EMBL" id="UOO97199.1"/>
    </source>
</evidence>
<name>A0AAV3SEB7_HALDO</name>
<dbReference type="Proteomes" id="UP000830542">
    <property type="component" value="Plasmid unnamed3"/>
</dbReference>
<dbReference type="AlphaFoldDB" id="A0AAV3SEB7"/>
<accession>A0AAV3SEB7</accession>
<dbReference type="SUPFAM" id="SSF50118">
    <property type="entry name" value="Cell growth inhibitor/plasmid maintenance toxic component"/>
    <property type="match status" value="1"/>
</dbReference>
<gene>
    <name evidence="1" type="ORF">GCM10008985_07450</name>
    <name evidence="2" type="ORF">MUK72_17610</name>
</gene>
<organism evidence="1 4">
    <name type="scientific">Halococcus dombrowskii</name>
    <dbReference type="NCBI Taxonomy" id="179637"/>
    <lineage>
        <taxon>Archaea</taxon>
        <taxon>Methanobacteriati</taxon>
        <taxon>Methanobacteriota</taxon>
        <taxon>Stenosarchaea group</taxon>
        <taxon>Halobacteria</taxon>
        <taxon>Halobacteriales</taxon>
        <taxon>Halococcaceae</taxon>
        <taxon>Halococcus</taxon>
    </lineage>
</organism>
<keyword evidence="2" id="KW-0614">Plasmid</keyword>
<geneLocation type="plasmid" evidence="2 3">
    <name>unnamed3</name>
</geneLocation>
<proteinExistence type="predicted"/>
<evidence type="ECO:0008006" key="5">
    <source>
        <dbReference type="Google" id="ProtNLM"/>
    </source>
</evidence>
<evidence type="ECO:0000313" key="4">
    <source>
        <dbReference type="Proteomes" id="UP001500962"/>
    </source>
</evidence>
<protein>
    <recommendedName>
        <fullName evidence="5">Type II toxin-antitoxin system PemK/MazF family toxin</fullName>
    </recommendedName>
</protein>
<keyword evidence="3" id="KW-1185">Reference proteome</keyword>
<reference evidence="2" key="2">
    <citation type="submission" date="2022-04" db="EMBL/GenBank/DDBJ databases">
        <title>Sequencing and genomic assembly of Halococcus dombrowskii.</title>
        <authorList>
            <person name="Lim S.W."/>
            <person name="MacLea K.S."/>
        </authorList>
    </citation>
    <scope>NUCLEOTIDE SEQUENCE</scope>
    <source>
        <strain evidence="2">H4</strain>
        <plasmid evidence="2">unnamed3</plasmid>
    </source>
</reference>
<sequence length="111" mass="12186">MIPPRGTVVTATDPFGEAPIRPFVLVSDATTGHPFPDNESVGIVVTTTQRERAIPISPAFDEGGLPRESFVSPWNPVTLKEEMLRDEFGRITTETVDEIANEAAQYIQTDE</sequence>
<dbReference type="RefSeq" id="WP_244706629.1">
    <property type="nucleotide sequence ID" value="NZ_BAAADN010000013.1"/>
</dbReference>
<dbReference type="EMBL" id="BAAADN010000013">
    <property type="protein sequence ID" value="GAA0454198.1"/>
    <property type="molecule type" value="Genomic_DNA"/>
</dbReference>
<evidence type="ECO:0000313" key="1">
    <source>
        <dbReference type="EMBL" id="GAA0454198.1"/>
    </source>
</evidence>
<dbReference type="EMBL" id="CP095008">
    <property type="protein sequence ID" value="UOO97199.1"/>
    <property type="molecule type" value="Genomic_DNA"/>
</dbReference>
<evidence type="ECO:0000313" key="3">
    <source>
        <dbReference type="Proteomes" id="UP000830542"/>
    </source>
</evidence>
<dbReference type="InterPro" id="IPR011067">
    <property type="entry name" value="Plasmid_toxin/cell-grow_inhib"/>
</dbReference>
<reference evidence="1" key="3">
    <citation type="submission" date="2023-12" db="EMBL/GenBank/DDBJ databases">
        <authorList>
            <person name="Sun Q."/>
            <person name="Inoue M."/>
        </authorList>
    </citation>
    <scope>NUCLEOTIDE SEQUENCE</scope>
    <source>
        <strain evidence="1">JCM 12289</strain>
    </source>
</reference>
<reference evidence="1" key="1">
    <citation type="journal article" date="2014" name="Int. J. Syst. Evol. Microbiol.">
        <title>Complete genome sequence of Corynebacterium casei LMG S-19264T (=DSM 44701T), isolated from a smear-ripened cheese.</title>
        <authorList>
            <consortium name="US DOE Joint Genome Institute (JGI-PGF)"/>
            <person name="Walter F."/>
            <person name="Albersmeier A."/>
            <person name="Kalinowski J."/>
            <person name="Ruckert C."/>
        </authorList>
    </citation>
    <scope>NUCLEOTIDE SEQUENCE</scope>
    <source>
        <strain evidence="1">JCM 12289</strain>
    </source>
</reference>
<dbReference type="GeneID" id="71763704"/>
<dbReference type="KEGG" id="hdo:MUK72_17610"/>
<dbReference type="Proteomes" id="UP001500962">
    <property type="component" value="Unassembled WGS sequence"/>
</dbReference>
<dbReference type="Gene3D" id="2.30.30.110">
    <property type="match status" value="1"/>
</dbReference>